<feature type="domain" description="GH16" evidence="1">
    <location>
        <begin position="48"/>
        <end position="275"/>
    </location>
</feature>
<accession>A0A382SKT2</accession>
<sequence length="275" mass="30803">MNISVRTILSGLLMTLMMQVGAEANSNLEINNSAFFDTKIQKPDLINYDFKNLNFRHDLSDEFNDLSIDTERWFIAGDKENVVVYENGLDDGSAADWDGRAPGAFDKNSPFIEQGILHLPVKWDPTANVFPVLDENGNELIDDDCGCKYEKYTTSGLISRSNIQYGYFEIRAKAAPVSVSSAFWLVGNHFEIDIFELIGKAGNGEDRSGDEVPFMMPVTIHNWDIGDLQDNGFGKDFLVDWNVSKDFHIYGAKVSHDNITFFADGKTLGSISKKE</sequence>
<dbReference type="GO" id="GO:0005975">
    <property type="term" value="P:carbohydrate metabolic process"/>
    <property type="evidence" value="ECO:0007669"/>
    <property type="project" value="InterPro"/>
</dbReference>
<dbReference type="PROSITE" id="PS51762">
    <property type="entry name" value="GH16_2"/>
    <property type="match status" value="1"/>
</dbReference>
<dbReference type="SUPFAM" id="SSF49899">
    <property type="entry name" value="Concanavalin A-like lectins/glucanases"/>
    <property type="match status" value="1"/>
</dbReference>
<evidence type="ECO:0000259" key="1">
    <source>
        <dbReference type="PROSITE" id="PS51762"/>
    </source>
</evidence>
<dbReference type="GO" id="GO:0004553">
    <property type="term" value="F:hydrolase activity, hydrolyzing O-glycosyl compounds"/>
    <property type="evidence" value="ECO:0007669"/>
    <property type="project" value="InterPro"/>
</dbReference>
<dbReference type="AlphaFoldDB" id="A0A382SKT2"/>
<protein>
    <recommendedName>
        <fullName evidence="1">GH16 domain-containing protein</fullName>
    </recommendedName>
</protein>
<evidence type="ECO:0000313" key="2">
    <source>
        <dbReference type="EMBL" id="SVD09817.1"/>
    </source>
</evidence>
<name>A0A382SKT2_9ZZZZ</name>
<dbReference type="InterPro" id="IPR013320">
    <property type="entry name" value="ConA-like_dom_sf"/>
</dbReference>
<proteinExistence type="predicted"/>
<feature type="non-terminal residue" evidence="2">
    <location>
        <position position="275"/>
    </location>
</feature>
<dbReference type="Gene3D" id="2.60.120.200">
    <property type="match status" value="1"/>
</dbReference>
<reference evidence="2" key="1">
    <citation type="submission" date="2018-05" db="EMBL/GenBank/DDBJ databases">
        <authorList>
            <person name="Lanie J.A."/>
            <person name="Ng W.-L."/>
            <person name="Kazmierczak K.M."/>
            <person name="Andrzejewski T.M."/>
            <person name="Davidsen T.M."/>
            <person name="Wayne K.J."/>
            <person name="Tettelin H."/>
            <person name="Glass J.I."/>
            <person name="Rusch D."/>
            <person name="Podicherti R."/>
            <person name="Tsui H.-C.T."/>
            <person name="Winkler M.E."/>
        </authorList>
    </citation>
    <scope>NUCLEOTIDE SEQUENCE</scope>
</reference>
<dbReference type="InterPro" id="IPR000757">
    <property type="entry name" value="Beta-glucanase-like"/>
</dbReference>
<organism evidence="2">
    <name type="scientific">marine metagenome</name>
    <dbReference type="NCBI Taxonomy" id="408172"/>
    <lineage>
        <taxon>unclassified sequences</taxon>
        <taxon>metagenomes</taxon>
        <taxon>ecological metagenomes</taxon>
    </lineage>
</organism>
<gene>
    <name evidence="2" type="ORF">METZ01_LOCUS362671</name>
</gene>
<dbReference type="Pfam" id="PF00722">
    <property type="entry name" value="Glyco_hydro_16"/>
    <property type="match status" value="1"/>
</dbReference>
<dbReference type="EMBL" id="UINC01129431">
    <property type="protein sequence ID" value="SVD09817.1"/>
    <property type="molecule type" value="Genomic_DNA"/>
</dbReference>